<dbReference type="STRING" id="8167.A0A484BY62"/>
<proteinExistence type="predicted"/>
<accession>A0A484BY62</accession>
<evidence type="ECO:0000259" key="2">
    <source>
        <dbReference type="Pfam" id="PF22261"/>
    </source>
</evidence>
<protein>
    <submittedName>
        <fullName evidence="3">Uncharacterized protein</fullName>
    </submittedName>
</protein>
<gene>
    <name evidence="3" type="ORF">EPR50_G00235010</name>
</gene>
<dbReference type="PANTHER" id="PTHR47767">
    <property type="entry name" value="ADHESION G PROTEIN-COUPLED RECEPTOR G7"/>
    <property type="match status" value="1"/>
</dbReference>
<name>A0A484BY62_PERFV</name>
<evidence type="ECO:0000313" key="4">
    <source>
        <dbReference type="Proteomes" id="UP000295070"/>
    </source>
</evidence>
<dbReference type="Pfam" id="PF22259">
    <property type="entry name" value="GPR128_GAIN_subdomA"/>
    <property type="match status" value="1"/>
</dbReference>
<dbReference type="PANTHER" id="PTHR47767:SF1">
    <property type="entry name" value="ADHESION G PROTEIN-COUPLED RECEPTOR G7"/>
    <property type="match status" value="1"/>
</dbReference>
<reference evidence="3 4" key="1">
    <citation type="submission" date="2019-01" db="EMBL/GenBank/DDBJ databases">
        <title>A chromosome-scale genome assembly of the yellow perch, Perca flavescens.</title>
        <authorList>
            <person name="Feron R."/>
            <person name="Morvezen R."/>
            <person name="Bestin A."/>
            <person name="Haffray P."/>
            <person name="Klopp C."/>
            <person name="Zahm M."/>
            <person name="Cabau C."/>
            <person name="Roques C."/>
            <person name="Donnadieu C."/>
            <person name="Bouchez O."/>
            <person name="Christie M."/>
            <person name="Larson W."/>
            <person name="Guiguen Y."/>
        </authorList>
    </citation>
    <scope>NUCLEOTIDE SEQUENCE [LARGE SCALE GENOMIC DNA]</scope>
    <source>
        <strain evidence="3">YP-PL-M2</strain>
        <tissue evidence="3">Blood</tissue>
    </source>
</reference>
<dbReference type="Pfam" id="PF22261">
    <property type="entry name" value="GPR128_GAIN_subdom_B"/>
    <property type="match status" value="1"/>
</dbReference>
<feature type="domain" description="GPR128 GAIN subdomain B" evidence="2">
    <location>
        <begin position="148"/>
        <end position="195"/>
    </location>
</feature>
<organism evidence="3 4">
    <name type="scientific">Perca flavescens</name>
    <name type="common">American yellow perch</name>
    <name type="synonym">Morone flavescens</name>
    <dbReference type="NCBI Taxonomy" id="8167"/>
    <lineage>
        <taxon>Eukaryota</taxon>
        <taxon>Metazoa</taxon>
        <taxon>Chordata</taxon>
        <taxon>Craniata</taxon>
        <taxon>Vertebrata</taxon>
        <taxon>Euteleostomi</taxon>
        <taxon>Actinopterygii</taxon>
        <taxon>Neopterygii</taxon>
        <taxon>Teleostei</taxon>
        <taxon>Neoteleostei</taxon>
        <taxon>Acanthomorphata</taxon>
        <taxon>Eupercaria</taxon>
        <taxon>Perciformes</taxon>
        <taxon>Percoidei</taxon>
        <taxon>Percidae</taxon>
        <taxon>Percinae</taxon>
        <taxon>Perca</taxon>
    </lineage>
</organism>
<sequence length="217" mass="23076">MHCCLRVFYCFLAAGKPQASTRCSNRNTPPSFQEPRELQCGQTLTDIQQNLNGSADLETLAASAQMLTSQPEDLTAEEVTTAAQIADTLLSSENVSQSVREAAVATVSQILNANQSDNIQENNATLRLTQTLSSLSVNLSLISNDSKLVQPNIVVQSAQISAADTQGVQFTALSGTSGSFVADRIQLDTNTSAIAVETGFIADAVVYLQFAPGEFPQ</sequence>
<keyword evidence="4" id="KW-1185">Reference proteome</keyword>
<dbReference type="InterPro" id="IPR053066">
    <property type="entry name" value="ADGR_G7"/>
</dbReference>
<dbReference type="InterPro" id="IPR053986">
    <property type="entry name" value="GPR128_GAIN_subdom_B"/>
</dbReference>
<feature type="domain" description="GPR128 GAIN subdomain A" evidence="1">
    <location>
        <begin position="52"/>
        <end position="136"/>
    </location>
</feature>
<comment type="caution">
    <text evidence="3">The sequence shown here is derived from an EMBL/GenBank/DDBJ whole genome shotgun (WGS) entry which is preliminary data.</text>
</comment>
<dbReference type="InterPro" id="IPR053985">
    <property type="entry name" value="GPR128_GAIN_subdom_A"/>
</dbReference>
<dbReference type="Proteomes" id="UP000295070">
    <property type="component" value="Chromosome 24"/>
</dbReference>
<dbReference type="AlphaFoldDB" id="A0A484BY62"/>
<dbReference type="EMBL" id="SCKG01000024">
    <property type="protein sequence ID" value="TDG96001.1"/>
    <property type="molecule type" value="Genomic_DNA"/>
</dbReference>
<feature type="non-terminal residue" evidence="3">
    <location>
        <position position="217"/>
    </location>
</feature>
<evidence type="ECO:0000259" key="1">
    <source>
        <dbReference type="Pfam" id="PF22259"/>
    </source>
</evidence>
<evidence type="ECO:0000313" key="3">
    <source>
        <dbReference type="EMBL" id="TDG96001.1"/>
    </source>
</evidence>